<proteinExistence type="predicted"/>
<dbReference type="EMBL" id="NPEU01000189">
    <property type="protein sequence ID" value="RAI37268.1"/>
    <property type="molecule type" value="Genomic_DNA"/>
</dbReference>
<dbReference type="Proteomes" id="UP000248863">
    <property type="component" value="Unassembled WGS sequence"/>
</dbReference>
<evidence type="ECO:0000259" key="1">
    <source>
        <dbReference type="Pfam" id="PF05685"/>
    </source>
</evidence>
<sequence length="192" mass="21664">MGVPRISTAPQTIAEFYDFTDRQPDEEKWELIEGEFVLQASPGPPHQRIVRNLTIALGNRQFERDNTSWEVLPGLGVRISNISRPEPDVLILPKLPPPLDPALRDRDDVLVVFEVLSPSTAERDLRWKREAYTSLPSLTHYVVVAQTAREVVVFARGDGFDEKRFSGRDDAIVFPALGITLPLSEIYRDTGL</sequence>
<organism evidence="2 3">
    <name type="scientific">Rhodoplanes elegans</name>
    <dbReference type="NCBI Taxonomy" id="29408"/>
    <lineage>
        <taxon>Bacteria</taxon>
        <taxon>Pseudomonadati</taxon>
        <taxon>Pseudomonadota</taxon>
        <taxon>Alphaproteobacteria</taxon>
        <taxon>Hyphomicrobiales</taxon>
        <taxon>Nitrobacteraceae</taxon>
        <taxon>Rhodoplanes</taxon>
    </lineage>
</organism>
<dbReference type="RefSeq" id="WP_111358203.1">
    <property type="nucleotide sequence ID" value="NZ_NHSK01000302.1"/>
</dbReference>
<dbReference type="AlphaFoldDB" id="A0A327KPI8"/>
<dbReference type="InterPro" id="IPR008538">
    <property type="entry name" value="Uma2"/>
</dbReference>
<dbReference type="Pfam" id="PF05685">
    <property type="entry name" value="Uma2"/>
    <property type="match status" value="1"/>
</dbReference>
<gene>
    <name evidence="2" type="ORF">CH338_16325</name>
</gene>
<dbReference type="OrthoDB" id="155284at2"/>
<comment type="caution">
    <text evidence="2">The sequence shown here is derived from an EMBL/GenBank/DDBJ whole genome shotgun (WGS) entry which is preliminary data.</text>
</comment>
<evidence type="ECO:0000313" key="2">
    <source>
        <dbReference type="EMBL" id="RAI37268.1"/>
    </source>
</evidence>
<reference evidence="2 3" key="1">
    <citation type="submission" date="2017-07" db="EMBL/GenBank/DDBJ databases">
        <title>Draft Genome Sequences of Select Purple Nonsulfur Bacteria.</title>
        <authorList>
            <person name="Lasarre B."/>
            <person name="Mckinlay J.B."/>
        </authorList>
    </citation>
    <scope>NUCLEOTIDE SEQUENCE [LARGE SCALE GENOMIC DNA]</scope>
    <source>
        <strain evidence="2 3">DSM 11907</strain>
    </source>
</reference>
<dbReference type="InterPro" id="IPR011335">
    <property type="entry name" value="Restrct_endonuc-II-like"/>
</dbReference>
<accession>A0A327KPI8</accession>
<keyword evidence="3" id="KW-1185">Reference proteome</keyword>
<feature type="domain" description="Putative restriction endonuclease" evidence="1">
    <location>
        <begin position="15"/>
        <end position="181"/>
    </location>
</feature>
<protein>
    <recommendedName>
        <fullName evidence="1">Putative restriction endonuclease domain-containing protein</fullName>
    </recommendedName>
</protein>
<dbReference type="SUPFAM" id="SSF52980">
    <property type="entry name" value="Restriction endonuclease-like"/>
    <property type="match status" value="1"/>
</dbReference>
<dbReference type="PANTHER" id="PTHR35400">
    <property type="entry name" value="SLR1083 PROTEIN"/>
    <property type="match status" value="1"/>
</dbReference>
<dbReference type="Gene3D" id="3.90.1570.10">
    <property type="entry name" value="tt1808, chain A"/>
    <property type="match status" value="1"/>
</dbReference>
<name>A0A327KPI8_9BRAD</name>
<dbReference type="CDD" id="cd06260">
    <property type="entry name" value="DUF820-like"/>
    <property type="match status" value="1"/>
</dbReference>
<evidence type="ECO:0000313" key="3">
    <source>
        <dbReference type="Proteomes" id="UP000248863"/>
    </source>
</evidence>
<dbReference type="PANTHER" id="PTHR35400:SF3">
    <property type="entry name" value="SLL1072 PROTEIN"/>
    <property type="match status" value="1"/>
</dbReference>
<dbReference type="InterPro" id="IPR012296">
    <property type="entry name" value="Nuclease_put_TT1808"/>
</dbReference>